<dbReference type="GO" id="GO:0006641">
    <property type="term" value="P:triglyceride metabolic process"/>
    <property type="evidence" value="ECO:0007669"/>
    <property type="project" value="UniProtKB-ARBA"/>
</dbReference>
<sequence>MRVLWLAFLTAIRPLTLTIEVLVKTWYYRQRYSPLRRCQDQLGTATTYTEWATAAHELDVLQGYEAWKNEPASPDYDFALVQARIAQLREALATSDLAVLMFLARTFVTRNLGRMSSPALYTHTHIGTKRLVDEYHGQVIAVLQHVLDSPRLALDAKYEFFTQLRQAYGRTALLLSGGASFGLFHIGVLKALFACQLLPRVVSGSSSGSIMAAMLCTRTDSEALNLLDPQKNRLNLDVFEAPERAAAMAAAGIGVSWMHRITHLLKHGSLYESEVLIKSLRENIGEMTFLEAYNRTRRILNITVSTSTVFENQRLLNYLTAPNVVIWSAVAASCAAPFLFPPAPILAKDNSGRYVQWDGAATEWIDGSVQHDLPMQRLSELFNINHFIVSQVNPYVVPFMHLTHPPSALLTPPRLRPTAWATSSAWRSLIRVAARLVADEVRYRAYQLQTLGIFPHLMFRLQAILAQKYSGDITIVPDFRLTDYRGVIINPTRADFDRYATLGERAAWPKISIIRNHCEVELFLDKVIYQLRTQKLGRSAPSHQTNTKSPSSKSKHPKRSRTTVTTPVVTPTTDPTLPSIAGSYFSLPASKPSWKRDWSALAQPSLAPLSPLVTQQSARAAMASAPAGLRE</sequence>
<feature type="active site" description="Proton acceptor" evidence="4">
    <location>
        <position position="366"/>
    </location>
</feature>
<dbReference type="Gene3D" id="3.40.1090.10">
    <property type="entry name" value="Cytosolic phospholipase A2 catalytic domain"/>
    <property type="match status" value="2"/>
</dbReference>
<evidence type="ECO:0000256" key="5">
    <source>
        <dbReference type="SAM" id="MobiDB-lite"/>
    </source>
</evidence>
<dbReference type="GO" id="GO:0004806">
    <property type="term" value="F:triacylglycerol lipase activity"/>
    <property type="evidence" value="ECO:0007669"/>
    <property type="project" value="InterPro"/>
</dbReference>
<dbReference type="InterPro" id="IPR021771">
    <property type="entry name" value="Triacylglycerol_lipase_N"/>
</dbReference>
<dbReference type="GO" id="GO:0016042">
    <property type="term" value="P:lipid catabolic process"/>
    <property type="evidence" value="ECO:0007669"/>
    <property type="project" value="UniProtKB-UniRule"/>
</dbReference>
<dbReference type="SUPFAM" id="SSF52151">
    <property type="entry name" value="FabD/lysophospholipase-like"/>
    <property type="match status" value="1"/>
</dbReference>
<evidence type="ECO:0000313" key="9">
    <source>
        <dbReference type="Proteomes" id="UP001151582"/>
    </source>
</evidence>
<evidence type="ECO:0000256" key="1">
    <source>
        <dbReference type="ARBA" id="ARBA00022801"/>
    </source>
</evidence>
<reference evidence="8" key="1">
    <citation type="submission" date="2022-07" db="EMBL/GenBank/DDBJ databases">
        <title>Phylogenomic reconstructions and comparative analyses of Kickxellomycotina fungi.</title>
        <authorList>
            <person name="Reynolds N.K."/>
            <person name="Stajich J.E."/>
            <person name="Barry K."/>
            <person name="Grigoriev I.V."/>
            <person name="Crous P."/>
            <person name="Smith M.E."/>
        </authorList>
    </citation>
    <scope>NUCLEOTIDE SEQUENCE</scope>
    <source>
        <strain evidence="8">RSA 567</strain>
    </source>
</reference>
<accession>A0A9W8B836</accession>
<dbReference type="InterPro" id="IPR050301">
    <property type="entry name" value="NTE"/>
</dbReference>
<dbReference type="PANTHER" id="PTHR14226">
    <property type="entry name" value="NEUROPATHY TARGET ESTERASE/SWISS CHEESE D.MELANOGASTER"/>
    <property type="match status" value="1"/>
</dbReference>
<dbReference type="AlphaFoldDB" id="A0A9W8B836"/>
<dbReference type="InterPro" id="IPR016035">
    <property type="entry name" value="Acyl_Trfase/lysoPLipase"/>
</dbReference>
<evidence type="ECO:0000256" key="2">
    <source>
        <dbReference type="ARBA" id="ARBA00022963"/>
    </source>
</evidence>
<keyword evidence="6" id="KW-0732">Signal</keyword>
<feature type="domain" description="PNPLA" evidence="7">
    <location>
        <begin position="173"/>
        <end position="379"/>
    </location>
</feature>
<keyword evidence="9" id="KW-1185">Reference proteome</keyword>
<evidence type="ECO:0000256" key="6">
    <source>
        <dbReference type="SAM" id="SignalP"/>
    </source>
</evidence>
<organism evidence="8 9">
    <name type="scientific">Dimargaris verticillata</name>
    <dbReference type="NCBI Taxonomy" id="2761393"/>
    <lineage>
        <taxon>Eukaryota</taxon>
        <taxon>Fungi</taxon>
        <taxon>Fungi incertae sedis</taxon>
        <taxon>Zoopagomycota</taxon>
        <taxon>Kickxellomycotina</taxon>
        <taxon>Dimargaritomycetes</taxon>
        <taxon>Dimargaritales</taxon>
        <taxon>Dimargaritaceae</taxon>
        <taxon>Dimargaris</taxon>
    </lineage>
</organism>
<keyword evidence="3 4" id="KW-0443">Lipid metabolism</keyword>
<proteinExistence type="predicted"/>
<comment type="caution">
    <text evidence="4">Lacks conserved residue(s) required for the propagation of feature annotation.</text>
</comment>
<evidence type="ECO:0000259" key="7">
    <source>
        <dbReference type="PROSITE" id="PS51635"/>
    </source>
</evidence>
<dbReference type="Proteomes" id="UP001151582">
    <property type="component" value="Unassembled WGS sequence"/>
</dbReference>
<name>A0A9W8B836_9FUNG</name>
<dbReference type="InterPro" id="IPR002641">
    <property type="entry name" value="PNPLA_dom"/>
</dbReference>
<protein>
    <submittedName>
        <fullName evidence="8">Lipase 5</fullName>
    </submittedName>
</protein>
<feature type="region of interest" description="Disordered" evidence="5">
    <location>
        <begin position="609"/>
        <end position="631"/>
    </location>
</feature>
<dbReference type="OrthoDB" id="10049244at2759"/>
<feature type="compositionally biased region" description="Low complexity" evidence="5">
    <location>
        <begin position="562"/>
        <end position="574"/>
    </location>
</feature>
<evidence type="ECO:0000256" key="3">
    <source>
        <dbReference type="ARBA" id="ARBA00023098"/>
    </source>
</evidence>
<feature type="region of interest" description="Disordered" evidence="5">
    <location>
        <begin position="538"/>
        <end position="574"/>
    </location>
</feature>
<feature type="signal peptide" evidence="6">
    <location>
        <begin position="1"/>
        <end position="18"/>
    </location>
</feature>
<feature type="short sequence motif" description="GXSXG" evidence="4">
    <location>
        <begin position="204"/>
        <end position="208"/>
    </location>
</feature>
<dbReference type="PROSITE" id="PS51635">
    <property type="entry name" value="PNPLA"/>
    <property type="match status" value="1"/>
</dbReference>
<dbReference type="Pfam" id="PF01734">
    <property type="entry name" value="Patatin"/>
    <property type="match status" value="1"/>
</dbReference>
<dbReference type="Pfam" id="PF11815">
    <property type="entry name" value="DUF3336"/>
    <property type="match status" value="1"/>
</dbReference>
<comment type="caution">
    <text evidence="8">The sequence shown here is derived from an EMBL/GenBank/DDBJ whole genome shotgun (WGS) entry which is preliminary data.</text>
</comment>
<evidence type="ECO:0000256" key="4">
    <source>
        <dbReference type="PROSITE-ProRule" id="PRU01161"/>
    </source>
</evidence>
<feature type="chain" id="PRO_5040904365" evidence="6">
    <location>
        <begin position="19"/>
        <end position="631"/>
    </location>
</feature>
<dbReference type="PANTHER" id="PTHR14226:SF10">
    <property type="entry name" value="TRIACYLGLYCEROL LIPASE 4-RELATED"/>
    <property type="match status" value="1"/>
</dbReference>
<keyword evidence="1 4" id="KW-0378">Hydrolase</keyword>
<dbReference type="EMBL" id="JANBQB010000160">
    <property type="protein sequence ID" value="KAJ1980608.1"/>
    <property type="molecule type" value="Genomic_DNA"/>
</dbReference>
<keyword evidence="2 4" id="KW-0442">Lipid degradation</keyword>
<feature type="active site" description="Nucleophile" evidence="4">
    <location>
        <position position="206"/>
    </location>
</feature>
<evidence type="ECO:0000313" key="8">
    <source>
        <dbReference type="EMBL" id="KAJ1980608.1"/>
    </source>
</evidence>
<gene>
    <name evidence="8" type="primary">TGL5</name>
    <name evidence="8" type="ORF">H4R34_002390</name>
</gene>